<dbReference type="SUPFAM" id="SSF53850">
    <property type="entry name" value="Periplasmic binding protein-like II"/>
    <property type="match status" value="1"/>
</dbReference>
<dbReference type="InterPro" id="IPR039424">
    <property type="entry name" value="SBP_5"/>
</dbReference>
<dbReference type="RefSeq" id="WP_065254732.1">
    <property type="nucleotide sequence ID" value="NZ_CABHIH010000006.1"/>
</dbReference>
<comment type="caution">
    <text evidence="5">The sequence shown here is derived from an EMBL/GenBank/DDBJ whole genome shotgun (WGS) entry which is preliminary data.</text>
</comment>
<dbReference type="eggNOG" id="COG4166">
    <property type="taxonomic scope" value="Bacteria"/>
</dbReference>
<keyword evidence="6" id="KW-1185">Reference proteome</keyword>
<keyword evidence="2" id="KW-0813">Transport</keyword>
<dbReference type="InterPro" id="IPR000914">
    <property type="entry name" value="SBP_5_dom"/>
</dbReference>
<reference evidence="5 6" key="1">
    <citation type="submission" date="2016-06" db="EMBL/GenBank/DDBJ databases">
        <authorList>
            <person name="Kjaerup R.B."/>
            <person name="Dalgaard T.S."/>
            <person name="Juul-Madsen H.R."/>
        </authorList>
    </citation>
    <scope>NUCLEOTIDE SEQUENCE [LARGE SCALE GENOMIC DNA]</scope>
    <source>
        <strain evidence="5 6">373-A1</strain>
    </source>
</reference>
<dbReference type="Pfam" id="PF00496">
    <property type="entry name" value="SBP_bac_5"/>
    <property type="match status" value="1"/>
</dbReference>
<dbReference type="Gene3D" id="3.10.105.10">
    <property type="entry name" value="Dipeptide-binding Protein, Domain 3"/>
    <property type="match status" value="1"/>
</dbReference>
<evidence type="ECO:0000256" key="3">
    <source>
        <dbReference type="ARBA" id="ARBA00022729"/>
    </source>
</evidence>
<protein>
    <submittedName>
        <fullName evidence="5">Peptide ABC transporter substrate-binding protein</fullName>
    </submittedName>
</protein>
<dbReference type="Gene3D" id="3.90.76.10">
    <property type="entry name" value="Dipeptide-binding Protein, Domain 1"/>
    <property type="match status" value="1"/>
</dbReference>
<sequence>MKKIIAPLIIGIFIVIFVLGFVEVDNTDTSVSSDTIVYSVTSIANNLEKVTGLSKREEDIICATSKGLIKKNSKGEIVSELAKEINVKDDGIEYEFILNDNIYWSNGDKITPDDIKGFFKELIKSEDEENIKALLDVYGAKAFRDGEGSFDKGVAITTGDNSIKIRLNKKNDEFLDDLTKPQYRIRKLLPVWGNIKDTYNELLYSGDYMITAFDDNKVTLLKNKWGEGPSTIDLVKDDNEELAMASFEIGKRDVVINPPNSQLEKLKSENKLLTFSSDESYYLSINSDDNGLPLSSRREIYKHIYKATDEFMDNNPERVESAEGSYFREDKEDLTKLQTRKVTINQDGTLEKMDSLTLLAKDSDESRDLCKFLVSWFKDNLSINLKYSLVKAEDLDDLDLLKRYDMVLIDIESNSNEKKEFYTELSTFLNDSEKLILEKEINDGSKDFKHIEEKLFNDCTIIPVMFSNENIAISSKVSNISMDGNGNVEFSSISNKQK</sequence>
<dbReference type="Proteomes" id="UP000092714">
    <property type="component" value="Unassembled WGS sequence"/>
</dbReference>
<name>A0A1B8RLA3_9CLOT</name>
<dbReference type="AlphaFoldDB" id="A0A1B8RLA3"/>
<organism evidence="5 6">
    <name type="scientific">Clostridium paraputrificum</name>
    <dbReference type="NCBI Taxonomy" id="29363"/>
    <lineage>
        <taxon>Bacteria</taxon>
        <taxon>Bacillati</taxon>
        <taxon>Bacillota</taxon>
        <taxon>Clostridia</taxon>
        <taxon>Eubacteriales</taxon>
        <taxon>Clostridiaceae</taxon>
        <taxon>Clostridium</taxon>
    </lineage>
</organism>
<dbReference type="GO" id="GO:0015833">
    <property type="term" value="P:peptide transport"/>
    <property type="evidence" value="ECO:0007669"/>
    <property type="project" value="TreeGrafter"/>
</dbReference>
<dbReference type="OrthoDB" id="403896at2"/>
<evidence type="ECO:0000256" key="2">
    <source>
        <dbReference type="ARBA" id="ARBA00022448"/>
    </source>
</evidence>
<evidence type="ECO:0000313" key="6">
    <source>
        <dbReference type="Proteomes" id="UP000092714"/>
    </source>
</evidence>
<comment type="similarity">
    <text evidence="1">Belongs to the bacterial solute-binding protein 5 family.</text>
</comment>
<dbReference type="PANTHER" id="PTHR30290">
    <property type="entry name" value="PERIPLASMIC BINDING COMPONENT OF ABC TRANSPORTER"/>
    <property type="match status" value="1"/>
</dbReference>
<dbReference type="Gene3D" id="3.40.190.10">
    <property type="entry name" value="Periplasmic binding protein-like II"/>
    <property type="match status" value="1"/>
</dbReference>
<dbReference type="EMBL" id="MAPZ01000026">
    <property type="protein sequence ID" value="OBY09710.1"/>
    <property type="molecule type" value="Genomic_DNA"/>
</dbReference>
<gene>
    <name evidence="5" type="ORF">CP373A1_13645</name>
</gene>
<feature type="domain" description="Solute-binding protein family 5" evidence="4">
    <location>
        <begin position="76"/>
        <end position="288"/>
    </location>
</feature>
<dbReference type="PANTHER" id="PTHR30290:SF9">
    <property type="entry name" value="OLIGOPEPTIDE-BINDING PROTEIN APPA"/>
    <property type="match status" value="1"/>
</dbReference>
<evidence type="ECO:0000259" key="4">
    <source>
        <dbReference type="Pfam" id="PF00496"/>
    </source>
</evidence>
<dbReference type="GO" id="GO:1904680">
    <property type="term" value="F:peptide transmembrane transporter activity"/>
    <property type="evidence" value="ECO:0007669"/>
    <property type="project" value="TreeGrafter"/>
</dbReference>
<evidence type="ECO:0000313" key="5">
    <source>
        <dbReference type="EMBL" id="OBY09710.1"/>
    </source>
</evidence>
<proteinExistence type="inferred from homology"/>
<keyword evidence="3" id="KW-0732">Signal</keyword>
<accession>A0A1B8RLA3</accession>
<evidence type="ECO:0000256" key="1">
    <source>
        <dbReference type="ARBA" id="ARBA00005695"/>
    </source>
</evidence>